<comment type="caution">
    <text evidence="1">The sequence shown here is derived from an EMBL/GenBank/DDBJ whole genome shotgun (WGS) entry which is preliminary data.</text>
</comment>
<name>A0ABV8SD88_9BACL</name>
<dbReference type="Gene3D" id="3.40.50.300">
    <property type="entry name" value="P-loop containing nucleotide triphosphate hydrolases"/>
    <property type="match status" value="1"/>
</dbReference>
<accession>A0ABV8SD88</accession>
<evidence type="ECO:0000313" key="2">
    <source>
        <dbReference type="Proteomes" id="UP001595755"/>
    </source>
</evidence>
<dbReference type="RefSeq" id="WP_204603567.1">
    <property type="nucleotide sequence ID" value="NZ_JBHSED010000035.1"/>
</dbReference>
<dbReference type="EMBL" id="JBHSED010000035">
    <property type="protein sequence ID" value="MFC4304980.1"/>
    <property type="molecule type" value="Genomic_DNA"/>
</dbReference>
<proteinExistence type="predicted"/>
<organism evidence="1 2">
    <name type="scientific">Cohnella boryungensis</name>
    <dbReference type="NCBI Taxonomy" id="768479"/>
    <lineage>
        <taxon>Bacteria</taxon>
        <taxon>Bacillati</taxon>
        <taxon>Bacillota</taxon>
        <taxon>Bacilli</taxon>
        <taxon>Bacillales</taxon>
        <taxon>Paenibacillaceae</taxon>
        <taxon>Cohnella</taxon>
    </lineage>
</organism>
<dbReference type="CDD" id="cd02019">
    <property type="entry name" value="NK"/>
    <property type="match status" value="1"/>
</dbReference>
<dbReference type="Pfam" id="PF13238">
    <property type="entry name" value="AAA_18"/>
    <property type="match status" value="1"/>
</dbReference>
<dbReference type="SUPFAM" id="SSF52540">
    <property type="entry name" value="P-loop containing nucleoside triphosphate hydrolases"/>
    <property type="match status" value="1"/>
</dbReference>
<dbReference type="Proteomes" id="UP001595755">
    <property type="component" value="Unassembled WGS sequence"/>
</dbReference>
<sequence length="165" mass="18450">MTFPLFVVTGLSGSGKSTAAKEIVSRMRDFDVYDMDKIVVRQDYQTACNNWLRIAHSNALGGRGTILFGCVPHPYNVEICDHSHYFSPFHYFALYCSDNARIQRLTARGGWTLAGIEHTNAASKELVYRARQAIPPIPALDTSSMPVAQVADQIEKWVMSKWPPA</sequence>
<evidence type="ECO:0000313" key="1">
    <source>
        <dbReference type="EMBL" id="MFC4304980.1"/>
    </source>
</evidence>
<dbReference type="InterPro" id="IPR027417">
    <property type="entry name" value="P-loop_NTPase"/>
</dbReference>
<keyword evidence="2" id="KW-1185">Reference proteome</keyword>
<gene>
    <name evidence="1" type="ORF">ACFO1S_16230</name>
</gene>
<reference evidence="2" key="1">
    <citation type="journal article" date="2019" name="Int. J. Syst. Evol. Microbiol.">
        <title>The Global Catalogue of Microorganisms (GCM) 10K type strain sequencing project: providing services to taxonomists for standard genome sequencing and annotation.</title>
        <authorList>
            <consortium name="The Broad Institute Genomics Platform"/>
            <consortium name="The Broad Institute Genome Sequencing Center for Infectious Disease"/>
            <person name="Wu L."/>
            <person name="Ma J."/>
        </authorList>
    </citation>
    <scope>NUCLEOTIDE SEQUENCE [LARGE SCALE GENOMIC DNA]</scope>
    <source>
        <strain evidence="2">CGMCC 4.1641</strain>
    </source>
</reference>
<protein>
    <submittedName>
        <fullName evidence="1">AAA family ATPase</fullName>
    </submittedName>
</protein>